<name>A0ABS2MPW7_9FIRM</name>
<feature type="transmembrane region" description="Helical" evidence="1">
    <location>
        <begin position="7"/>
        <end position="28"/>
    </location>
</feature>
<protein>
    <submittedName>
        <fullName evidence="2">CHASE3 domain sensor protein</fullName>
    </submittedName>
</protein>
<dbReference type="RefSeq" id="WP_204662945.1">
    <property type="nucleotide sequence ID" value="NZ_JAFBDT010000005.1"/>
</dbReference>
<evidence type="ECO:0000313" key="3">
    <source>
        <dbReference type="Proteomes" id="UP000767854"/>
    </source>
</evidence>
<accession>A0ABS2MPW7</accession>
<dbReference type="EMBL" id="JAFBDT010000005">
    <property type="protein sequence ID" value="MBM7561438.1"/>
    <property type="molecule type" value="Genomic_DNA"/>
</dbReference>
<keyword evidence="1" id="KW-1133">Transmembrane helix</keyword>
<keyword evidence="1" id="KW-0472">Membrane</keyword>
<reference evidence="2 3" key="1">
    <citation type="submission" date="2021-01" db="EMBL/GenBank/DDBJ databases">
        <title>Genomic Encyclopedia of Type Strains, Phase IV (KMG-IV): sequencing the most valuable type-strain genomes for metagenomic binning, comparative biology and taxonomic classification.</title>
        <authorList>
            <person name="Goeker M."/>
        </authorList>
    </citation>
    <scope>NUCLEOTIDE SEQUENCE [LARGE SCALE GENOMIC DNA]</scope>
    <source>
        <strain evidence="2 3">DSM 24436</strain>
    </source>
</reference>
<evidence type="ECO:0000256" key="1">
    <source>
        <dbReference type="SAM" id="Phobius"/>
    </source>
</evidence>
<gene>
    <name evidence="2" type="ORF">JOC49_000958</name>
</gene>
<keyword evidence="1" id="KW-0812">Transmembrane</keyword>
<keyword evidence="3" id="KW-1185">Reference proteome</keyword>
<sequence>MKINQKAMLVVGIMVALIISVVTHVSIIDARSNEIQNNEKYVTSELKVATSTVNDFLNETL</sequence>
<evidence type="ECO:0000313" key="2">
    <source>
        <dbReference type="EMBL" id="MBM7561438.1"/>
    </source>
</evidence>
<dbReference type="Proteomes" id="UP000767854">
    <property type="component" value="Unassembled WGS sequence"/>
</dbReference>
<organism evidence="2 3">
    <name type="scientific">Fusibacter tunisiensis</name>
    <dbReference type="NCBI Taxonomy" id="1008308"/>
    <lineage>
        <taxon>Bacteria</taxon>
        <taxon>Bacillati</taxon>
        <taxon>Bacillota</taxon>
        <taxon>Clostridia</taxon>
        <taxon>Eubacteriales</taxon>
        <taxon>Eubacteriales Family XII. Incertae Sedis</taxon>
        <taxon>Fusibacter</taxon>
    </lineage>
</organism>
<proteinExistence type="predicted"/>
<comment type="caution">
    <text evidence="2">The sequence shown here is derived from an EMBL/GenBank/DDBJ whole genome shotgun (WGS) entry which is preliminary data.</text>
</comment>